<protein>
    <submittedName>
        <fullName evidence="3">AbrB/MazE/SpoVT family DNA-binding domain-containing protein</fullName>
    </submittedName>
</protein>
<dbReference type="RefSeq" id="WP_347327241.1">
    <property type="nucleotide sequence ID" value="NZ_JBCGUH010000023.1"/>
</dbReference>
<keyword evidence="3" id="KW-0238">DNA-binding</keyword>
<dbReference type="EMBL" id="JBHUEH010000023">
    <property type="protein sequence ID" value="MFD1887044.1"/>
    <property type="molecule type" value="Genomic_DNA"/>
</dbReference>
<sequence length="87" mass="9422">MGAITAKKWGNSLGVRLPALMANQLQIKDGSELNIEIKGNQLIITPIFPEADDQQALRELFLRLRSSSKPGTGAPEAFAKAMGDEEI</sequence>
<dbReference type="GO" id="GO:0003677">
    <property type="term" value="F:DNA binding"/>
    <property type="evidence" value="ECO:0007669"/>
    <property type="project" value="UniProtKB-KW"/>
</dbReference>
<dbReference type="InterPro" id="IPR007159">
    <property type="entry name" value="SpoVT-AbrB_dom"/>
</dbReference>
<dbReference type="InterPro" id="IPR039052">
    <property type="entry name" value="Antitox_PemI-like"/>
</dbReference>
<evidence type="ECO:0000259" key="2">
    <source>
        <dbReference type="SMART" id="SM00966"/>
    </source>
</evidence>
<accession>A0ABW4RN05</accession>
<dbReference type="SUPFAM" id="SSF89447">
    <property type="entry name" value="AbrB/MazE/MraZ-like"/>
    <property type="match status" value="1"/>
</dbReference>
<comment type="caution">
    <text evidence="3">The sequence shown here is derived from an EMBL/GenBank/DDBJ whole genome shotgun (WGS) entry which is preliminary data.</text>
</comment>
<dbReference type="SMART" id="SM00966">
    <property type="entry name" value="SpoVT_AbrB"/>
    <property type="match status" value="1"/>
</dbReference>
<feature type="domain" description="SpoVT-AbrB" evidence="2">
    <location>
        <begin position="7"/>
        <end position="52"/>
    </location>
</feature>
<dbReference type="Gene3D" id="2.10.260.10">
    <property type="match status" value="1"/>
</dbReference>
<dbReference type="PANTHER" id="PTHR40516">
    <property type="entry name" value="ANTITOXIN CHPS-RELATED"/>
    <property type="match status" value="1"/>
</dbReference>
<evidence type="ECO:0000256" key="1">
    <source>
        <dbReference type="SAM" id="MobiDB-lite"/>
    </source>
</evidence>
<dbReference type="InterPro" id="IPR037914">
    <property type="entry name" value="SpoVT-AbrB_sf"/>
</dbReference>
<dbReference type="Pfam" id="PF04014">
    <property type="entry name" value="MazE_antitoxin"/>
    <property type="match status" value="1"/>
</dbReference>
<proteinExistence type="predicted"/>
<name>A0ABW4RN05_9BACL</name>
<evidence type="ECO:0000313" key="3">
    <source>
        <dbReference type="EMBL" id="MFD1887044.1"/>
    </source>
</evidence>
<organism evidence="3 4">
    <name type="scientific">Paenibacillus wenxiniae</name>
    <dbReference type="NCBI Taxonomy" id="1636843"/>
    <lineage>
        <taxon>Bacteria</taxon>
        <taxon>Bacillati</taxon>
        <taxon>Bacillota</taxon>
        <taxon>Bacilli</taxon>
        <taxon>Bacillales</taxon>
        <taxon>Paenibacillaceae</taxon>
        <taxon>Paenibacillus</taxon>
    </lineage>
</organism>
<gene>
    <name evidence="3" type="ORF">ACFSC9_16250</name>
</gene>
<evidence type="ECO:0000313" key="4">
    <source>
        <dbReference type="Proteomes" id="UP001597233"/>
    </source>
</evidence>
<dbReference type="PANTHER" id="PTHR40516:SF1">
    <property type="entry name" value="ANTITOXIN CHPS-RELATED"/>
    <property type="match status" value="1"/>
</dbReference>
<keyword evidence="4" id="KW-1185">Reference proteome</keyword>
<dbReference type="Proteomes" id="UP001597233">
    <property type="component" value="Unassembled WGS sequence"/>
</dbReference>
<feature type="region of interest" description="Disordered" evidence="1">
    <location>
        <begin position="67"/>
        <end position="87"/>
    </location>
</feature>
<reference evidence="4" key="1">
    <citation type="journal article" date="2019" name="Int. J. Syst. Evol. Microbiol.">
        <title>The Global Catalogue of Microorganisms (GCM) 10K type strain sequencing project: providing services to taxonomists for standard genome sequencing and annotation.</title>
        <authorList>
            <consortium name="The Broad Institute Genomics Platform"/>
            <consortium name="The Broad Institute Genome Sequencing Center for Infectious Disease"/>
            <person name="Wu L."/>
            <person name="Ma J."/>
        </authorList>
    </citation>
    <scope>NUCLEOTIDE SEQUENCE [LARGE SCALE GENOMIC DNA]</scope>
    <source>
        <strain evidence="4">CCUG 54950</strain>
    </source>
</reference>